<keyword evidence="4" id="KW-1185">Reference proteome</keyword>
<protein>
    <recommendedName>
        <fullName evidence="2">CCHC-type domain-containing protein</fullName>
    </recommendedName>
</protein>
<evidence type="ECO:0000313" key="4">
    <source>
        <dbReference type="Proteomes" id="UP000235965"/>
    </source>
</evidence>
<keyword evidence="1" id="KW-0862">Zinc</keyword>
<comment type="caution">
    <text evidence="3">The sequence shown here is derived from an EMBL/GenBank/DDBJ whole genome shotgun (WGS) entry which is preliminary data.</text>
</comment>
<proteinExistence type="predicted"/>
<dbReference type="GO" id="GO:0008270">
    <property type="term" value="F:zinc ion binding"/>
    <property type="evidence" value="ECO:0007669"/>
    <property type="project" value="UniProtKB-KW"/>
</dbReference>
<dbReference type="STRING" id="105785.A0A2J7RG70"/>
<dbReference type="SUPFAM" id="SSF57756">
    <property type="entry name" value="Retrovirus zinc finger-like domains"/>
    <property type="match status" value="1"/>
</dbReference>
<organism evidence="3 4">
    <name type="scientific">Cryptotermes secundus</name>
    <dbReference type="NCBI Taxonomy" id="105785"/>
    <lineage>
        <taxon>Eukaryota</taxon>
        <taxon>Metazoa</taxon>
        <taxon>Ecdysozoa</taxon>
        <taxon>Arthropoda</taxon>
        <taxon>Hexapoda</taxon>
        <taxon>Insecta</taxon>
        <taxon>Pterygota</taxon>
        <taxon>Neoptera</taxon>
        <taxon>Polyneoptera</taxon>
        <taxon>Dictyoptera</taxon>
        <taxon>Blattodea</taxon>
        <taxon>Blattoidea</taxon>
        <taxon>Termitoidae</taxon>
        <taxon>Kalotermitidae</taxon>
        <taxon>Cryptotermitinae</taxon>
        <taxon>Cryptotermes</taxon>
    </lineage>
</organism>
<accession>A0A2J7RG70</accession>
<name>A0A2J7RG70_9NEOP</name>
<dbReference type="InParanoid" id="A0A2J7RG70"/>
<dbReference type="Proteomes" id="UP000235965">
    <property type="component" value="Unassembled WGS sequence"/>
</dbReference>
<gene>
    <name evidence="3" type="ORF">B7P43_G03124</name>
</gene>
<dbReference type="InterPro" id="IPR001878">
    <property type="entry name" value="Znf_CCHC"/>
</dbReference>
<dbReference type="PROSITE" id="PS50158">
    <property type="entry name" value="ZF_CCHC"/>
    <property type="match status" value="1"/>
</dbReference>
<dbReference type="OrthoDB" id="8195427at2759"/>
<dbReference type="EMBL" id="NEVH01004404">
    <property type="protein sequence ID" value="PNF39831.1"/>
    <property type="molecule type" value="Genomic_DNA"/>
</dbReference>
<feature type="domain" description="CCHC-type" evidence="2">
    <location>
        <begin position="129"/>
        <end position="145"/>
    </location>
</feature>
<dbReference type="Gene3D" id="4.10.60.10">
    <property type="entry name" value="Zinc finger, CCHC-type"/>
    <property type="match status" value="1"/>
</dbReference>
<keyword evidence="1" id="KW-0863">Zinc-finger</keyword>
<dbReference type="AlphaFoldDB" id="A0A2J7RG70"/>
<evidence type="ECO:0000256" key="1">
    <source>
        <dbReference type="PROSITE-ProRule" id="PRU00047"/>
    </source>
</evidence>
<dbReference type="GO" id="GO:0003676">
    <property type="term" value="F:nucleic acid binding"/>
    <property type="evidence" value="ECO:0007669"/>
    <property type="project" value="InterPro"/>
</dbReference>
<dbReference type="Pfam" id="PF14223">
    <property type="entry name" value="Retrotran_gag_2"/>
    <property type="match status" value="1"/>
</dbReference>
<sequence length="211" mass="24900">MYDALKQICQRDTSQQKCLLLQDFYNFKYDKIKDMMTNRSHVRNIAFKLRQLNQNADENMIMTEITTILPEDYKRFSTAWDSKATMDRTLDNLVARLMFEEVKCKITTKEEESIAFKTVIKTKSKSPFKCFNCNQIGHAQINCPKKGKRNCSICKRNNHSEKDCYFRNKDSDTRKQCTVCKKMNHAEKDCYFKDRSKRSKVNFLAEAAENT</sequence>
<evidence type="ECO:0000259" key="2">
    <source>
        <dbReference type="PROSITE" id="PS50158"/>
    </source>
</evidence>
<reference evidence="3 4" key="1">
    <citation type="submission" date="2017-12" db="EMBL/GenBank/DDBJ databases">
        <title>Hemimetabolous genomes reveal molecular basis of termite eusociality.</title>
        <authorList>
            <person name="Harrison M.C."/>
            <person name="Jongepier E."/>
            <person name="Robertson H.M."/>
            <person name="Arning N."/>
            <person name="Bitard-Feildel T."/>
            <person name="Chao H."/>
            <person name="Childers C.P."/>
            <person name="Dinh H."/>
            <person name="Doddapaneni H."/>
            <person name="Dugan S."/>
            <person name="Gowin J."/>
            <person name="Greiner C."/>
            <person name="Han Y."/>
            <person name="Hu H."/>
            <person name="Hughes D.S.T."/>
            <person name="Huylmans A.-K."/>
            <person name="Kemena C."/>
            <person name="Kremer L.P.M."/>
            <person name="Lee S.L."/>
            <person name="Lopez-Ezquerra A."/>
            <person name="Mallet L."/>
            <person name="Monroy-Kuhn J.M."/>
            <person name="Moser A."/>
            <person name="Murali S.C."/>
            <person name="Muzny D.M."/>
            <person name="Otani S."/>
            <person name="Piulachs M.-D."/>
            <person name="Poelchau M."/>
            <person name="Qu J."/>
            <person name="Schaub F."/>
            <person name="Wada-Katsumata A."/>
            <person name="Worley K.C."/>
            <person name="Xie Q."/>
            <person name="Ylla G."/>
            <person name="Poulsen M."/>
            <person name="Gibbs R.A."/>
            <person name="Schal C."/>
            <person name="Richards S."/>
            <person name="Belles X."/>
            <person name="Korb J."/>
            <person name="Bornberg-Bauer E."/>
        </authorList>
    </citation>
    <scope>NUCLEOTIDE SEQUENCE [LARGE SCALE GENOMIC DNA]</scope>
    <source>
        <tissue evidence="3">Whole body</tissue>
    </source>
</reference>
<dbReference type="SMART" id="SM00343">
    <property type="entry name" value="ZnF_C2HC"/>
    <property type="match status" value="3"/>
</dbReference>
<keyword evidence="1" id="KW-0479">Metal-binding</keyword>
<evidence type="ECO:0000313" key="3">
    <source>
        <dbReference type="EMBL" id="PNF39831.1"/>
    </source>
</evidence>
<dbReference type="InterPro" id="IPR036875">
    <property type="entry name" value="Znf_CCHC_sf"/>
</dbReference>